<dbReference type="Pfam" id="PF00043">
    <property type="entry name" value="GST_C"/>
    <property type="match status" value="1"/>
</dbReference>
<dbReference type="InterPro" id="IPR050802">
    <property type="entry name" value="EF-GSTs"/>
</dbReference>
<reference evidence="6 7" key="1">
    <citation type="submission" date="2019-03" db="EMBL/GenBank/DDBJ databases">
        <title>The genome sequence of a newly discovered highly antifungal drug resistant Aspergillus species, Aspergillus tanneri NIH 1004.</title>
        <authorList>
            <person name="Mounaud S."/>
            <person name="Singh I."/>
            <person name="Joardar V."/>
            <person name="Pakala S."/>
            <person name="Pakala S."/>
            <person name="Venepally P."/>
            <person name="Hoover J."/>
            <person name="Nierman W."/>
            <person name="Chung J."/>
            <person name="Losada L."/>
        </authorList>
    </citation>
    <scope>NUCLEOTIDE SEQUENCE [LARGE SCALE GENOMIC DNA]</scope>
    <source>
        <strain evidence="6 7">NIH1004</strain>
    </source>
</reference>
<dbReference type="CDD" id="cd03181">
    <property type="entry name" value="GST_C_EF1Bgamma_like"/>
    <property type="match status" value="1"/>
</dbReference>
<dbReference type="Proteomes" id="UP000324241">
    <property type="component" value="Unassembled WGS sequence"/>
</dbReference>
<sequence>MGISNRTSHFRAKFPLGKVPAFEGPNQTVLFESDAIAQFVAESGPNAQQLLGDHAIERASIRQWVCFADHEIMEPVTKLVMWRVGLAPFDAAVEAQSMTTLRRALQCLERCLKDRQWIATDGQPSLADLSLAGALYWAFMQVIDTEMREEFPMVTDWFRNVVAQKEIRSVFQDVTFVDKRQEHS</sequence>
<dbReference type="AlphaFoldDB" id="A0A4S3J4K2"/>
<protein>
    <recommendedName>
        <fullName evidence="9">GST C-terminal domain-containing protein</fullName>
    </recommendedName>
</protein>
<dbReference type="InterPro" id="IPR004045">
    <property type="entry name" value="Glutathione_S-Trfase_N"/>
</dbReference>
<organism evidence="6 7">
    <name type="scientific">Aspergillus tanneri</name>
    <dbReference type="NCBI Taxonomy" id="1220188"/>
    <lineage>
        <taxon>Eukaryota</taxon>
        <taxon>Fungi</taxon>
        <taxon>Dikarya</taxon>
        <taxon>Ascomycota</taxon>
        <taxon>Pezizomycotina</taxon>
        <taxon>Eurotiomycetes</taxon>
        <taxon>Eurotiomycetidae</taxon>
        <taxon>Eurotiales</taxon>
        <taxon>Aspergillaceae</taxon>
        <taxon>Aspergillus</taxon>
        <taxon>Aspergillus subgen. Circumdati</taxon>
    </lineage>
</organism>
<dbReference type="InterPro" id="IPR036282">
    <property type="entry name" value="Glutathione-S-Trfase_C_sf"/>
</dbReference>
<dbReference type="Gene3D" id="1.20.1050.10">
    <property type="match status" value="1"/>
</dbReference>
<dbReference type="OrthoDB" id="249703at2759"/>
<dbReference type="EMBL" id="QUQM01000001">
    <property type="protein sequence ID" value="KAA8649478.1"/>
    <property type="molecule type" value="Genomic_DNA"/>
</dbReference>
<dbReference type="SFLD" id="SFLDS00019">
    <property type="entry name" value="Glutathione_Transferase_(cytos"/>
    <property type="match status" value="1"/>
</dbReference>
<dbReference type="Gene3D" id="3.40.30.10">
    <property type="entry name" value="Glutaredoxin"/>
    <property type="match status" value="1"/>
</dbReference>
<evidence type="ECO:0000313" key="7">
    <source>
        <dbReference type="Proteomes" id="UP000308092"/>
    </source>
</evidence>
<dbReference type="InterPro" id="IPR036249">
    <property type="entry name" value="Thioredoxin-like_sf"/>
</dbReference>
<dbReference type="SUPFAM" id="SSF47616">
    <property type="entry name" value="GST C-terminal domain-like"/>
    <property type="match status" value="1"/>
</dbReference>
<evidence type="ECO:0000313" key="6">
    <source>
        <dbReference type="EMBL" id="THC89685.1"/>
    </source>
</evidence>
<dbReference type="PROSITE" id="PS50404">
    <property type="entry name" value="GST_NTER"/>
    <property type="match status" value="1"/>
</dbReference>
<dbReference type="GO" id="GO:0005737">
    <property type="term" value="C:cytoplasm"/>
    <property type="evidence" value="ECO:0007669"/>
    <property type="project" value="TreeGrafter"/>
</dbReference>
<reference evidence="5 8" key="2">
    <citation type="submission" date="2019-08" db="EMBL/GenBank/DDBJ databases">
        <title>The genome sequence of a newly discovered highly antifungal drug resistant Aspergillus species, Aspergillus tanneri NIH 1004.</title>
        <authorList>
            <person name="Mounaud S."/>
            <person name="Singh I."/>
            <person name="Joardar V."/>
            <person name="Pakala S."/>
            <person name="Pakala S."/>
            <person name="Venepally P."/>
            <person name="Chung J.K."/>
            <person name="Losada L."/>
            <person name="Nierman W.C."/>
        </authorList>
    </citation>
    <scope>NUCLEOTIDE SEQUENCE [LARGE SCALE GENOMIC DNA]</scope>
    <source>
        <strain evidence="5 8">NIH1004</strain>
    </source>
</reference>
<dbReference type="SUPFAM" id="SSF52833">
    <property type="entry name" value="Thioredoxin-like"/>
    <property type="match status" value="1"/>
</dbReference>
<dbReference type="EMBL" id="SOSA01000620">
    <property type="protein sequence ID" value="THC89685.1"/>
    <property type="molecule type" value="Genomic_DNA"/>
</dbReference>
<dbReference type="Proteomes" id="UP000308092">
    <property type="component" value="Unassembled WGS sequence"/>
</dbReference>
<dbReference type="InterPro" id="IPR040079">
    <property type="entry name" value="Glutathione_S-Trfase"/>
</dbReference>
<feature type="domain" description="GST N-terminal" evidence="3">
    <location>
        <begin position="1"/>
        <end position="48"/>
    </location>
</feature>
<feature type="domain" description="GST C-terminal" evidence="4">
    <location>
        <begin position="54"/>
        <end position="181"/>
    </location>
</feature>
<evidence type="ECO:0000313" key="5">
    <source>
        <dbReference type="EMBL" id="KAA8649478.1"/>
    </source>
</evidence>
<evidence type="ECO:0000259" key="4">
    <source>
        <dbReference type="PROSITE" id="PS50405"/>
    </source>
</evidence>
<dbReference type="FunFam" id="1.20.1050.10:FF:000006">
    <property type="entry name" value="Elongation factor 1 gamma"/>
    <property type="match status" value="1"/>
</dbReference>
<dbReference type="RefSeq" id="XP_033428839.1">
    <property type="nucleotide sequence ID" value="XM_033566844.1"/>
</dbReference>
<evidence type="ECO:0000313" key="8">
    <source>
        <dbReference type="Proteomes" id="UP000324241"/>
    </source>
</evidence>
<dbReference type="STRING" id="1220188.A0A4S3J4K2"/>
<comment type="caution">
    <text evidence="6">The sequence shown here is derived from an EMBL/GenBank/DDBJ whole genome shotgun (WGS) entry which is preliminary data.</text>
</comment>
<gene>
    <name evidence="5" type="ORF">ATNIH1004_002149</name>
    <name evidence="6" type="ORF">EYZ11_010870</name>
</gene>
<evidence type="ECO:0008006" key="9">
    <source>
        <dbReference type="Google" id="ProtNLM"/>
    </source>
</evidence>
<evidence type="ECO:0000259" key="3">
    <source>
        <dbReference type="PROSITE" id="PS50404"/>
    </source>
</evidence>
<dbReference type="GO" id="GO:0006414">
    <property type="term" value="P:translational elongation"/>
    <property type="evidence" value="ECO:0007669"/>
    <property type="project" value="TreeGrafter"/>
</dbReference>
<dbReference type="SFLD" id="SFLDG00358">
    <property type="entry name" value="Main_(cytGST)"/>
    <property type="match status" value="1"/>
</dbReference>
<evidence type="ECO:0000256" key="2">
    <source>
        <dbReference type="RuleBase" id="RU003494"/>
    </source>
</evidence>
<keyword evidence="7" id="KW-1185">Reference proteome</keyword>
<dbReference type="PANTHER" id="PTHR43986:SF10">
    <property type="entry name" value="ELONGATION FACTOR EEF-1B GAMMA SUBUNIT, PUTATIVE (AFU_ORTHOLOGUE AFUA_1G17120)-RELATED"/>
    <property type="match status" value="1"/>
</dbReference>
<dbReference type="PANTHER" id="PTHR43986">
    <property type="entry name" value="ELONGATION FACTOR 1-GAMMA"/>
    <property type="match status" value="1"/>
</dbReference>
<accession>A0A4S3J4K2</accession>
<dbReference type="InterPro" id="IPR010987">
    <property type="entry name" value="Glutathione-S-Trfase_C-like"/>
</dbReference>
<dbReference type="GeneID" id="54324851"/>
<dbReference type="Pfam" id="PF02798">
    <property type="entry name" value="GST_N"/>
    <property type="match status" value="1"/>
</dbReference>
<evidence type="ECO:0000256" key="1">
    <source>
        <dbReference type="ARBA" id="ARBA00007409"/>
    </source>
</evidence>
<dbReference type="GO" id="GO:0005634">
    <property type="term" value="C:nucleus"/>
    <property type="evidence" value="ECO:0007669"/>
    <property type="project" value="TreeGrafter"/>
</dbReference>
<comment type="similarity">
    <text evidence="1 2">Belongs to the GST superfamily.</text>
</comment>
<dbReference type="InterPro" id="IPR004046">
    <property type="entry name" value="GST_C"/>
</dbReference>
<dbReference type="VEuPathDB" id="FungiDB:EYZ11_010870"/>
<name>A0A4S3J4K2_9EURO</name>
<proteinExistence type="inferred from homology"/>
<dbReference type="PROSITE" id="PS50405">
    <property type="entry name" value="GST_CTER"/>
    <property type="match status" value="1"/>
</dbReference>